<comment type="subcellular location">
    <subcellularLocation>
        <location evidence="1">Cell membrane</location>
        <topology evidence="1">Lipid-anchor</topology>
        <topology evidence="1">GPI-anchor</topology>
    </subcellularLocation>
</comment>
<reference evidence="10" key="3">
    <citation type="submission" date="2021-05" db="UniProtKB">
        <authorList>
            <consortium name="EnsemblPlants"/>
        </authorList>
    </citation>
    <scope>IDENTIFICATION</scope>
    <source>
        <strain evidence="10">cv. B73</strain>
    </source>
</reference>
<evidence type="ECO:0000256" key="5">
    <source>
        <dbReference type="ARBA" id="ARBA00023136"/>
    </source>
</evidence>
<dbReference type="EnsemblPlants" id="Zm00001eb328440_T001">
    <property type="protein sequence ID" value="Zm00001eb328440_P001"/>
    <property type="gene ID" value="Zm00001eb328440"/>
</dbReference>
<feature type="signal peptide" evidence="8">
    <location>
        <begin position="1"/>
        <end position="35"/>
    </location>
</feature>
<evidence type="ECO:0000313" key="11">
    <source>
        <dbReference type="Proteomes" id="UP000007305"/>
    </source>
</evidence>
<dbReference type="GO" id="GO:0098552">
    <property type="term" value="C:side of membrane"/>
    <property type="evidence" value="ECO:0007669"/>
    <property type="project" value="UniProtKB-KW"/>
</dbReference>
<organism evidence="10 11">
    <name type="scientific">Zea mays</name>
    <name type="common">Maize</name>
    <dbReference type="NCBI Taxonomy" id="4577"/>
    <lineage>
        <taxon>Eukaryota</taxon>
        <taxon>Viridiplantae</taxon>
        <taxon>Streptophyta</taxon>
        <taxon>Embryophyta</taxon>
        <taxon>Tracheophyta</taxon>
        <taxon>Spermatophyta</taxon>
        <taxon>Magnoliopsida</taxon>
        <taxon>Liliopsida</taxon>
        <taxon>Poales</taxon>
        <taxon>Poaceae</taxon>
        <taxon>PACMAD clade</taxon>
        <taxon>Panicoideae</taxon>
        <taxon>Andropogonodae</taxon>
        <taxon>Andropogoneae</taxon>
        <taxon>Tripsacinae</taxon>
        <taxon>Zea</taxon>
    </lineage>
</organism>
<dbReference type="Gene3D" id="1.20.58.1040">
    <property type="match status" value="1"/>
</dbReference>
<keyword evidence="6" id="KW-1015">Disulfide bond</keyword>
<evidence type="ECO:0000259" key="9">
    <source>
        <dbReference type="SMART" id="SM00768"/>
    </source>
</evidence>
<keyword evidence="12" id="KW-1267">Proteomics identification</keyword>
<evidence type="ECO:0000256" key="7">
    <source>
        <dbReference type="ARBA" id="ARBA00023180"/>
    </source>
</evidence>
<keyword evidence="5" id="KW-0472">Membrane</keyword>
<evidence type="ECO:0000256" key="8">
    <source>
        <dbReference type="SAM" id="SignalP"/>
    </source>
</evidence>
<evidence type="ECO:0000313" key="10">
    <source>
        <dbReference type="EnsemblPlants" id="Zm00001eb328440_P001"/>
    </source>
</evidence>
<accession>A0A804QGD4</accession>
<keyword evidence="2" id="KW-1003">Cell membrane</keyword>
<evidence type="ECO:0000256" key="4">
    <source>
        <dbReference type="ARBA" id="ARBA00022729"/>
    </source>
</evidence>
<evidence type="ECO:0000256" key="1">
    <source>
        <dbReference type="ARBA" id="ARBA00004609"/>
    </source>
</evidence>
<evidence type="ECO:0000256" key="6">
    <source>
        <dbReference type="ARBA" id="ARBA00023157"/>
    </source>
</evidence>
<protein>
    <recommendedName>
        <fullName evidence="9">X8 domain-containing protein</fullName>
    </recommendedName>
</protein>
<evidence type="ECO:0000256" key="3">
    <source>
        <dbReference type="ARBA" id="ARBA00022622"/>
    </source>
</evidence>
<dbReference type="InterPro" id="IPR012946">
    <property type="entry name" value="X8"/>
</dbReference>
<keyword evidence="7" id="KW-0325">Glycoprotein</keyword>
<feature type="domain" description="X8" evidence="9">
    <location>
        <begin position="58"/>
        <end position="143"/>
    </location>
</feature>
<dbReference type="GO" id="GO:0009506">
    <property type="term" value="C:plasmodesma"/>
    <property type="evidence" value="ECO:0007669"/>
    <property type="project" value="UniProtKB-ARBA"/>
</dbReference>
<dbReference type="AlphaFoldDB" id="A0A804QGD4"/>
<dbReference type="FunFam" id="1.20.58.1040:FF:000001">
    <property type="entry name" value="Glucan endo-1,3-beta-glucosidase 4"/>
    <property type="match status" value="1"/>
</dbReference>
<evidence type="ECO:0007829" key="12">
    <source>
        <dbReference type="PeptideAtlas" id="A0A804QGD4"/>
    </source>
</evidence>
<evidence type="ECO:0000256" key="2">
    <source>
        <dbReference type="ARBA" id="ARBA00022475"/>
    </source>
</evidence>
<dbReference type="PANTHER" id="PTHR31044:SF127">
    <property type="entry name" value="X8 DOMAIN-CONTAINING PROTEIN"/>
    <property type="match status" value="1"/>
</dbReference>
<dbReference type="Pfam" id="PF07983">
    <property type="entry name" value="X8"/>
    <property type="match status" value="1"/>
</dbReference>
<keyword evidence="4 8" id="KW-0732">Signal</keyword>
<reference evidence="11" key="1">
    <citation type="submission" date="2015-12" db="EMBL/GenBank/DDBJ databases">
        <title>Update maize B73 reference genome by single molecule sequencing technologies.</title>
        <authorList>
            <consortium name="Maize Genome Sequencing Project"/>
            <person name="Ware D."/>
        </authorList>
    </citation>
    <scope>NUCLEOTIDE SEQUENCE [LARGE SCALE GENOMIC DNA]</scope>
    <source>
        <strain evidence="11">cv. B73</strain>
    </source>
</reference>
<keyword evidence="3" id="KW-0449">Lipoprotein</keyword>
<dbReference type="GO" id="GO:0005886">
    <property type="term" value="C:plasma membrane"/>
    <property type="evidence" value="ECO:0007669"/>
    <property type="project" value="UniProtKB-SubCell"/>
</dbReference>
<dbReference type="Proteomes" id="UP000007305">
    <property type="component" value="Chromosome 7"/>
</dbReference>
<dbReference type="PANTHER" id="PTHR31044">
    <property type="entry name" value="BETA-1,3 GLUCANASE"/>
    <property type="match status" value="1"/>
</dbReference>
<proteinExistence type="evidence at protein level"/>
<name>A0A804QGD4_MAIZE</name>
<sequence length="146" mass="15327">MLAVRGLNSKMLEKRLHGCLLLLVFLLADVSGSRAETAVDLGPDSEDGSKRRSLATTMFCVAKQGADATALQAGLNWACGQGRANCAPIQPGGPCYKQNDLEALASYAYNDYYQKNFATGGSCGFNGTATTTTSDPSSGQCVFTGR</sequence>
<dbReference type="Gramene" id="Zm00001eb328440_T001">
    <property type="protein sequence ID" value="Zm00001eb328440_P001"/>
    <property type="gene ID" value="Zm00001eb328440"/>
</dbReference>
<reference evidence="10" key="2">
    <citation type="submission" date="2019-07" db="EMBL/GenBank/DDBJ databases">
        <authorList>
            <person name="Seetharam A."/>
            <person name="Woodhouse M."/>
            <person name="Cannon E."/>
        </authorList>
    </citation>
    <scope>NUCLEOTIDE SEQUENCE [LARGE SCALE GENOMIC DNA]</scope>
    <source>
        <strain evidence="10">cv. B73</strain>
    </source>
</reference>
<keyword evidence="11" id="KW-1185">Reference proteome</keyword>
<dbReference type="SMART" id="SM00768">
    <property type="entry name" value="X8"/>
    <property type="match status" value="1"/>
</dbReference>
<dbReference type="InterPro" id="IPR044788">
    <property type="entry name" value="X8_dom_prot"/>
</dbReference>
<feature type="chain" id="PRO_5032433849" description="X8 domain-containing protein" evidence="8">
    <location>
        <begin position="36"/>
        <end position="146"/>
    </location>
</feature>
<keyword evidence="3" id="KW-0336">GPI-anchor</keyword>